<evidence type="ECO:0000259" key="9">
    <source>
        <dbReference type="PROSITE" id="PS50067"/>
    </source>
</evidence>
<name>A0A2T9Y4Y1_9FUNG</name>
<dbReference type="OrthoDB" id="3176171at2759"/>
<feature type="compositionally biased region" description="Polar residues" evidence="8">
    <location>
        <begin position="736"/>
        <end position="751"/>
    </location>
</feature>
<feature type="compositionally biased region" description="Polar residues" evidence="8">
    <location>
        <begin position="2038"/>
        <end position="2048"/>
    </location>
</feature>
<dbReference type="InterPro" id="IPR001752">
    <property type="entry name" value="Kinesin_motor_dom"/>
</dbReference>
<evidence type="ECO:0000256" key="6">
    <source>
        <dbReference type="PROSITE-ProRule" id="PRU00283"/>
    </source>
</evidence>
<dbReference type="InterPro" id="IPR027640">
    <property type="entry name" value="Kinesin-like_fam"/>
</dbReference>
<dbReference type="InterPro" id="IPR019821">
    <property type="entry name" value="Kinesin_motor_CS"/>
</dbReference>
<keyword evidence="3 6" id="KW-0547">Nucleotide-binding</keyword>
<comment type="subcellular location">
    <subcellularLocation>
        <location evidence="1">Cytoplasm</location>
    </subcellularLocation>
</comment>
<comment type="caution">
    <text evidence="10">The sequence shown here is derived from an EMBL/GenBank/DDBJ whole genome shotgun (WGS) entry which is preliminary data.</text>
</comment>
<dbReference type="GO" id="GO:0007018">
    <property type="term" value="P:microtubule-based movement"/>
    <property type="evidence" value="ECO:0007669"/>
    <property type="project" value="InterPro"/>
</dbReference>
<feature type="region of interest" description="Disordered" evidence="8">
    <location>
        <begin position="538"/>
        <end position="558"/>
    </location>
</feature>
<dbReference type="InterPro" id="IPR036961">
    <property type="entry name" value="Kinesin_motor_dom_sf"/>
</dbReference>
<dbReference type="GO" id="GO:0007052">
    <property type="term" value="P:mitotic spindle organization"/>
    <property type="evidence" value="ECO:0007669"/>
    <property type="project" value="TreeGrafter"/>
</dbReference>
<dbReference type="PRINTS" id="PR00380">
    <property type="entry name" value="KINESINHEAVY"/>
</dbReference>
<evidence type="ECO:0000313" key="11">
    <source>
        <dbReference type="Proteomes" id="UP000245383"/>
    </source>
</evidence>
<dbReference type="PANTHER" id="PTHR47969">
    <property type="entry name" value="CHROMOSOME-ASSOCIATED KINESIN KIF4A-RELATED"/>
    <property type="match status" value="1"/>
</dbReference>
<keyword evidence="2" id="KW-0963">Cytoplasm</keyword>
<dbReference type="GO" id="GO:0003777">
    <property type="term" value="F:microtubule motor activity"/>
    <property type="evidence" value="ECO:0007669"/>
    <property type="project" value="InterPro"/>
</dbReference>
<keyword evidence="5 7" id="KW-0175">Coiled coil</keyword>
<accession>A0A2T9Y4Y1</accession>
<feature type="region of interest" description="Disordered" evidence="8">
    <location>
        <begin position="2016"/>
        <end position="2140"/>
    </location>
</feature>
<gene>
    <name evidence="10" type="ORF">BB561_006356</name>
</gene>
<feature type="compositionally biased region" description="Basic and acidic residues" evidence="8">
    <location>
        <begin position="2050"/>
        <end position="2077"/>
    </location>
</feature>
<dbReference type="Pfam" id="PF00225">
    <property type="entry name" value="Kinesin"/>
    <property type="match status" value="1"/>
</dbReference>
<dbReference type="InterPro" id="IPR027417">
    <property type="entry name" value="P-loop_NTPase"/>
</dbReference>
<evidence type="ECO:0000313" key="10">
    <source>
        <dbReference type="EMBL" id="PVU87402.1"/>
    </source>
</evidence>
<dbReference type="Proteomes" id="UP000245383">
    <property type="component" value="Unassembled WGS sequence"/>
</dbReference>
<dbReference type="GO" id="GO:0051231">
    <property type="term" value="P:spindle elongation"/>
    <property type="evidence" value="ECO:0007669"/>
    <property type="project" value="TreeGrafter"/>
</dbReference>
<feature type="region of interest" description="Disordered" evidence="8">
    <location>
        <begin position="720"/>
        <end position="755"/>
    </location>
</feature>
<dbReference type="SMART" id="SM00129">
    <property type="entry name" value="KISc"/>
    <property type="match status" value="1"/>
</dbReference>
<evidence type="ECO:0000256" key="4">
    <source>
        <dbReference type="ARBA" id="ARBA00022840"/>
    </source>
</evidence>
<dbReference type="PROSITE" id="PS00411">
    <property type="entry name" value="KINESIN_MOTOR_1"/>
    <property type="match status" value="1"/>
</dbReference>
<evidence type="ECO:0000256" key="8">
    <source>
        <dbReference type="SAM" id="MobiDB-lite"/>
    </source>
</evidence>
<evidence type="ECO:0000256" key="1">
    <source>
        <dbReference type="ARBA" id="ARBA00004496"/>
    </source>
</evidence>
<dbReference type="PANTHER" id="PTHR47969:SF15">
    <property type="entry name" value="CHROMOSOME-ASSOCIATED KINESIN KIF4A-RELATED"/>
    <property type="match status" value="1"/>
</dbReference>
<feature type="coiled-coil region" evidence="7">
    <location>
        <begin position="387"/>
        <end position="414"/>
    </location>
</feature>
<reference evidence="10 11" key="1">
    <citation type="journal article" date="2018" name="MBio">
        <title>Comparative Genomics Reveals the Core Gene Toolbox for the Fungus-Insect Symbiosis.</title>
        <authorList>
            <person name="Wang Y."/>
            <person name="Stata M."/>
            <person name="Wang W."/>
            <person name="Stajich J.E."/>
            <person name="White M.M."/>
            <person name="Moncalvo J.M."/>
        </authorList>
    </citation>
    <scope>NUCLEOTIDE SEQUENCE [LARGE SCALE GENOMIC DNA]</scope>
    <source>
        <strain evidence="10 11">SWE-8-4</strain>
    </source>
</reference>
<proteinExistence type="inferred from homology"/>
<dbReference type="Gene3D" id="3.40.850.10">
    <property type="entry name" value="Kinesin motor domain"/>
    <property type="match status" value="1"/>
</dbReference>
<evidence type="ECO:0000256" key="3">
    <source>
        <dbReference type="ARBA" id="ARBA00022741"/>
    </source>
</evidence>
<protein>
    <recommendedName>
        <fullName evidence="9">Kinesin motor domain-containing protein</fullName>
    </recommendedName>
</protein>
<feature type="compositionally biased region" description="Basic and acidic residues" evidence="8">
    <location>
        <begin position="2084"/>
        <end position="2112"/>
    </location>
</feature>
<dbReference type="GO" id="GO:0005524">
    <property type="term" value="F:ATP binding"/>
    <property type="evidence" value="ECO:0007669"/>
    <property type="project" value="UniProtKB-UniRule"/>
</dbReference>
<feature type="compositionally biased region" description="Polar residues" evidence="8">
    <location>
        <begin position="538"/>
        <end position="550"/>
    </location>
</feature>
<feature type="compositionally biased region" description="Polar residues" evidence="8">
    <location>
        <begin position="2118"/>
        <end position="2130"/>
    </location>
</feature>
<evidence type="ECO:0000256" key="2">
    <source>
        <dbReference type="ARBA" id="ARBA00022490"/>
    </source>
</evidence>
<dbReference type="GO" id="GO:0008017">
    <property type="term" value="F:microtubule binding"/>
    <property type="evidence" value="ECO:0007669"/>
    <property type="project" value="InterPro"/>
</dbReference>
<keyword evidence="11" id="KW-1185">Reference proteome</keyword>
<dbReference type="STRING" id="133385.A0A2T9Y4Y1"/>
<evidence type="ECO:0000256" key="5">
    <source>
        <dbReference type="ARBA" id="ARBA00023054"/>
    </source>
</evidence>
<feature type="binding site" evidence="6">
    <location>
        <begin position="70"/>
        <end position="77"/>
    </location>
    <ligand>
        <name>ATP</name>
        <dbReference type="ChEBI" id="CHEBI:30616"/>
    </ligand>
</feature>
<keyword evidence="6" id="KW-0505">Motor protein</keyword>
<dbReference type="GO" id="GO:0005875">
    <property type="term" value="C:microtubule associated complex"/>
    <property type="evidence" value="ECO:0007669"/>
    <property type="project" value="TreeGrafter"/>
</dbReference>
<sequence>MLENEIKKGAVTCLQHIPGTNQILIQPDRSFTFDYVFNKQDTQNDLYENSVKPLINQFLSGYNTTVMAYGQTGSGKTYTMGTSAVSANLGAENDEAGLIPRAFADIYSYLNERKDTNDNFFYQVEASFIELYNDDINDLLQPGILPEKSFEKNKFNSFLKKEERSKKNSLIRSSSISDMIFKNDKSGTENQLWSRIHKVIATDDSDLYRYLDKGNLNRKIGSTQMNEFSSRSHAIFTLTLTQQSLKPADNTTLSPKSITTSQLSKIVSKIHFVDLAGSERIKDTRSTGKRMQEGISINSGLLALGNVISSLGNAIKRQLHIPYRNSKLTRLLEDSLGGNSLTLMIACVTETKANYNENLSTLRYANRARNIKNKIVISEQKVGNSEIVCLKMQIQQLKAQLDNQKNQQSQKNSTINTKSTLQQHIGTITKNEIKQTQIENERRKKSASNSYNINSNIQSQILQNNETNTQNATEPNIFLLTQKVEVQSKEIAKLENLLKAKYFIKNKIISGQNDSEGSRQSFNDVESTYVKSFENKIDNSNLNSNQNMEQPSIHSKHSSIYNSSKLSSNISSLSTVTELQKLDSKKKSEEFNHKKNSPIVTSLRSFKTFSRYFSKNNDDKIFKNSTNLNDQKNVKDLSDLKSLNSKKSLNVTNVNVLTENLYEQFDNKWTEISNILSSQKKDYLSSNKKFEEVIKNQKKQISNLKKLVEIKTQYENRASKYSSNAEIQSNDRENLNGRNPSTRFKRSTTSSEEIKKTDMDKSKSFKTLLDNYIELCVKASTYYSELDIFMKRQNDLIEYQGSLFSKLETLENLETSPSLNNQVDASNSSNVNDTIGLKTSSLNSKVILIDAELRYLDARIKLIEQNLADIAIYFKGKTSFDLNSSSVSQIALVENIDKIQFSDFSSITNQLDKDELQYMAFLLCQNILDMKIDLSKVNQNDKMLKTQNFTLQNQIDVIRRVSISVATMYESEILELETQSFINNKIDSNCTSLGESLNEPVINHFDKNEKITRSNSLHIMEDKSLNTTCNSGDSETSGYTSLLTNVRESSLESSAQASLDLNLTTSSSSKAMVSELDLTIPFFETLSNKNSNNTNKSISKKIISTDPDCDNNIKENYRNSSVITDPISFENSNSHKIIHTKSYSDLKCEKKSDNSKKAASLGKKGKSINRRMSCIQIPALMNGGQSNTMRLKNKKTNSFVSKNDNSYDIDYLDNNSIKAYSHISTSKTNYSKHFSLPTEFFTPPIKPNSQPNQNTVYKDIENHYDQNVSVSHTDGSNGDESRNKDIILTQNHHKINTIKILEKDSKIFKNVNECLHNSNNAFTQSSDLKSLQRYSIKSIAGKSDRDSDISYNNINQATRFSLDSAAKETLETGNYHRLSSGIASPLSHNPPMELVQRVKKRGILQSALKMANLANPNNNKTTSNQILSSSTLFLSDTNSNKRSSLDQFCDNSLNGSKTIGYDFYNGGSFRYGFSNLTPSINNSVDTFKRGNSMDNYNNFSILDSRESLSIYGNSRTFSAKDRELNAKNHKAFEKPVNDRNKVQNDSDSFLGNNLQYLKNSRLKSYFLSTRNLTNSASDILKHTDDSLHQKKTSLISKSHRRDEMLKTKSKLLEYDKKLQSYSDIYRESKEQLDSVYKTIGTNKKSLQENGKTKDNFYLMMEVLKNNSSSEDICKKQGTLENGEQFENSENFLSSLNFKTSTQNLEKSSSPNTSNKLKFIKNPILNSSIKPLESKESESSGDFAAVLKTVTTLKNTKSFKFVPSTSIKNNSESNTLDIVSDKKNSIISSEKFKIQDGKHIIKDKGMLTISKKINNSSIEPNSRNKPPSLQNVVTYNLITCNNNEYLEKSPSKLCSSKIIDKITNLEKKFSLSSFSTRSLPKLLEKKSKASLNSNKSTSFFDFDKKTSEYILNSSSFRAKNIKTKSASMPDLSKLSSSFCKTNALSIQKDHLLNTDLKLSLSSFSQIDRGASITKKTLKGENSDKIFNANPNKNALKKPINDSKISLTEENHMVASSIKKPSFTKLPKSKSSIGKTKSSETQSVKANTLKNTKRDSKNSKNDHSNKNIKSDIKPNESKNNHSNKNIKGDSKNSKNDHINKNIKSDIKPNESKNDDDNDTESISGMSSFSIGLSDNDKPTSKSKERLDLNDYIKGSGLASRVYLKYSVSSSDYMTPLNTSFDNKLL</sequence>
<comment type="similarity">
    <text evidence="6">Belongs to the TRAFAC class myosin-kinesin ATPase superfamily. Kinesin family.</text>
</comment>
<dbReference type="PROSITE" id="PS50067">
    <property type="entry name" value="KINESIN_MOTOR_2"/>
    <property type="match status" value="1"/>
</dbReference>
<dbReference type="EMBL" id="MBFR01000499">
    <property type="protein sequence ID" value="PVU87402.1"/>
    <property type="molecule type" value="Genomic_DNA"/>
</dbReference>
<dbReference type="GO" id="GO:0005737">
    <property type="term" value="C:cytoplasm"/>
    <property type="evidence" value="ECO:0007669"/>
    <property type="project" value="UniProtKB-SubCell"/>
</dbReference>
<feature type="domain" description="Kinesin motor" evidence="9">
    <location>
        <begin position="1"/>
        <end position="371"/>
    </location>
</feature>
<keyword evidence="4 6" id="KW-0067">ATP-binding</keyword>
<organism evidence="10 11">
    <name type="scientific">Smittium simulii</name>
    <dbReference type="NCBI Taxonomy" id="133385"/>
    <lineage>
        <taxon>Eukaryota</taxon>
        <taxon>Fungi</taxon>
        <taxon>Fungi incertae sedis</taxon>
        <taxon>Zoopagomycota</taxon>
        <taxon>Kickxellomycotina</taxon>
        <taxon>Harpellomycetes</taxon>
        <taxon>Harpellales</taxon>
        <taxon>Legeriomycetaceae</taxon>
        <taxon>Smittium</taxon>
    </lineage>
</organism>
<dbReference type="SUPFAM" id="SSF52540">
    <property type="entry name" value="P-loop containing nucleoside triphosphate hydrolases"/>
    <property type="match status" value="1"/>
</dbReference>
<evidence type="ECO:0000256" key="7">
    <source>
        <dbReference type="SAM" id="Coils"/>
    </source>
</evidence>